<dbReference type="RefSeq" id="XP_013062342.1">
    <property type="nucleotide sequence ID" value="XM_013206888.2"/>
</dbReference>
<dbReference type="STRING" id="6526.A0A2C9LLB7"/>
<dbReference type="VEuPathDB" id="VectorBase:BGLB032427"/>
<dbReference type="KEGG" id="bgt:106051682"/>
<evidence type="ECO:0000313" key="7">
    <source>
        <dbReference type="EnsemblMetazoa" id="BGLB032427-PA"/>
    </source>
</evidence>
<keyword evidence="4 6" id="KW-0732">Signal</keyword>
<dbReference type="InterPro" id="IPR051998">
    <property type="entry name" value="Meteorin-like"/>
</dbReference>
<evidence type="ECO:0000313" key="9">
    <source>
        <dbReference type="Proteomes" id="UP001165740"/>
    </source>
</evidence>
<organism evidence="7 8">
    <name type="scientific">Biomphalaria glabrata</name>
    <name type="common">Bloodfluke planorb</name>
    <name type="synonym">Freshwater snail</name>
    <dbReference type="NCBI Taxonomy" id="6526"/>
    <lineage>
        <taxon>Eukaryota</taxon>
        <taxon>Metazoa</taxon>
        <taxon>Spiralia</taxon>
        <taxon>Lophotrochozoa</taxon>
        <taxon>Mollusca</taxon>
        <taxon>Gastropoda</taxon>
        <taxon>Heterobranchia</taxon>
        <taxon>Euthyneura</taxon>
        <taxon>Panpulmonata</taxon>
        <taxon>Hygrophila</taxon>
        <taxon>Lymnaeoidea</taxon>
        <taxon>Planorbidae</taxon>
        <taxon>Biomphalaria</taxon>
    </lineage>
</organism>
<dbReference type="Proteomes" id="UP000076420">
    <property type="component" value="Unassembled WGS sequence"/>
</dbReference>
<evidence type="ECO:0000256" key="1">
    <source>
        <dbReference type="ARBA" id="ARBA00004613"/>
    </source>
</evidence>
<evidence type="ECO:0000256" key="5">
    <source>
        <dbReference type="ARBA" id="ARBA00023157"/>
    </source>
</evidence>
<proteinExistence type="inferred from homology"/>
<evidence type="ECO:0000256" key="4">
    <source>
        <dbReference type="ARBA" id="ARBA00022729"/>
    </source>
</evidence>
<evidence type="ECO:0000256" key="3">
    <source>
        <dbReference type="ARBA" id="ARBA00022525"/>
    </source>
</evidence>
<dbReference type="SUPFAM" id="SSF50242">
    <property type="entry name" value="TIMP-like"/>
    <property type="match status" value="1"/>
</dbReference>
<sequence>MASHRWLNVAAVVMLSGLCIQVAFAQQICDACSCQISAIDNPQAIYTLDLICNSGSITWFGADGAIRLELKPLFQGPSRACFLVSSDNSQVKVSQEIALSRNYKLHQIETKVLTKNASNEEFCISSPTPESLHLFIESFVQHYLHSVPKIEIFYDIEKLDSSMSTVYDECKPCTKEEVLDAYCSMDYVIIASLNDVKQKSDSSMSTLTMSVKQIIHQREPEMFHRERRSDQYLTGHITVPTQCGIHSSPGDFLITGRKRLQSLTLKCAMTLREWRQVQQFTECSHDVKPR</sequence>
<dbReference type="OrthoDB" id="6092325at2759"/>
<feature type="chain" id="PRO_5044573290" evidence="6">
    <location>
        <begin position="26"/>
        <end position="290"/>
    </location>
</feature>
<dbReference type="VEuPathDB" id="VectorBase:BGLAX_045202"/>
<evidence type="ECO:0000313" key="10">
    <source>
        <dbReference type="RefSeq" id="XP_013062342.1"/>
    </source>
</evidence>
<dbReference type="Gene3D" id="2.40.50.120">
    <property type="match status" value="1"/>
</dbReference>
<keyword evidence="5" id="KW-1015">Disulfide bond</keyword>
<gene>
    <name evidence="7" type="primary">106051682</name>
    <name evidence="10" type="synonym">LOC106051682</name>
</gene>
<reference evidence="7" key="1">
    <citation type="submission" date="2020-05" db="UniProtKB">
        <authorList>
            <consortium name="EnsemblMetazoa"/>
        </authorList>
    </citation>
    <scope>IDENTIFICATION</scope>
    <source>
        <strain evidence="7">BB02</strain>
    </source>
</reference>
<reference evidence="10" key="2">
    <citation type="submission" date="2025-04" db="UniProtKB">
        <authorList>
            <consortium name="RefSeq"/>
        </authorList>
    </citation>
    <scope>IDENTIFICATION</scope>
</reference>
<dbReference type="GO" id="GO:0005615">
    <property type="term" value="C:extracellular space"/>
    <property type="evidence" value="ECO:0007669"/>
    <property type="project" value="TreeGrafter"/>
</dbReference>
<comment type="subcellular location">
    <subcellularLocation>
        <location evidence="1">Secreted</location>
    </subcellularLocation>
</comment>
<dbReference type="AlphaFoldDB" id="A0A2C9LLB7"/>
<dbReference type="InterPro" id="IPR008993">
    <property type="entry name" value="TIMP-like_OB-fold"/>
</dbReference>
<name>A0A2C9LLB7_BIOGL</name>
<feature type="signal peptide" evidence="6">
    <location>
        <begin position="1"/>
        <end position="25"/>
    </location>
</feature>
<dbReference type="EnsemblMetazoa" id="BGLB032427-RA">
    <property type="protein sequence ID" value="BGLB032427-PA"/>
    <property type="gene ID" value="BGLB032427"/>
</dbReference>
<evidence type="ECO:0000256" key="6">
    <source>
        <dbReference type="SAM" id="SignalP"/>
    </source>
</evidence>
<keyword evidence="3" id="KW-0964">Secreted</keyword>
<evidence type="ECO:0000256" key="2">
    <source>
        <dbReference type="ARBA" id="ARBA00005669"/>
    </source>
</evidence>
<dbReference type="GeneID" id="106051682"/>
<comment type="similarity">
    <text evidence="2">Belongs to the meteorin family.</text>
</comment>
<dbReference type="OMA" id="LDAYCSM"/>
<accession>A0A2C9LLB7</accession>
<dbReference type="GO" id="GO:0005179">
    <property type="term" value="F:hormone activity"/>
    <property type="evidence" value="ECO:0007669"/>
    <property type="project" value="TreeGrafter"/>
</dbReference>
<dbReference type="PANTHER" id="PTHR28593">
    <property type="entry name" value="METEORIN-LIKE PROTEIN"/>
    <property type="match status" value="1"/>
</dbReference>
<dbReference type="Proteomes" id="UP001165740">
    <property type="component" value="Chromosome 2"/>
</dbReference>
<evidence type="ECO:0000313" key="8">
    <source>
        <dbReference type="Proteomes" id="UP000076420"/>
    </source>
</evidence>
<protein>
    <submittedName>
        <fullName evidence="10">Meteorin-like protein</fullName>
    </submittedName>
</protein>
<dbReference type="PANTHER" id="PTHR28593:SF3">
    <property type="entry name" value="METEORIN-LIKE PROTEIN"/>
    <property type="match status" value="1"/>
</dbReference>
<keyword evidence="9" id="KW-1185">Reference proteome</keyword>